<dbReference type="EMBL" id="CP006912">
    <property type="protein sequence ID" value="AHB50153.1"/>
    <property type="molecule type" value="Genomic_DNA"/>
</dbReference>
<evidence type="ECO:0000256" key="1">
    <source>
        <dbReference type="SAM" id="Phobius"/>
    </source>
</evidence>
<sequence>MGLNALREACLDSGAVEFSRPMQMSSLTDFPKDMWRTIRRFWPLLLVLALAGAWVWFAFVLSDAQGRLDLPRGYSIRMTCEDDPEADLWRGGCERLEADIAARGTPSFLELFRAFVVVHHGPTPQEAAASSAGTSEPGFDLDRALAGQRYGLAIERHEFEGVQARAHAEAVKVAIDERDRALLVIERAGLSMPPLIAGAAANLVHPGTMMRGAVKYVDVLRGRAKHSDLVTGGSGRR</sequence>
<protein>
    <submittedName>
        <fullName evidence="2">Uncharacterized protein</fullName>
    </submittedName>
</protein>
<name>V5SHY7_9HYPH</name>
<dbReference type="KEGG" id="hni:W911_09380"/>
<evidence type="ECO:0000313" key="3">
    <source>
        <dbReference type="Proteomes" id="UP000018542"/>
    </source>
</evidence>
<proteinExistence type="predicted"/>
<accession>V5SHY7</accession>
<evidence type="ECO:0000313" key="2">
    <source>
        <dbReference type="EMBL" id="AHB50153.1"/>
    </source>
</evidence>
<keyword evidence="1" id="KW-0472">Membrane</keyword>
<keyword evidence="3" id="KW-1185">Reference proteome</keyword>
<feature type="transmembrane region" description="Helical" evidence="1">
    <location>
        <begin position="41"/>
        <end position="61"/>
    </location>
</feature>
<gene>
    <name evidence="2" type="ORF">W911_09380</name>
</gene>
<organism evidence="2 3">
    <name type="scientific">Hyphomicrobium nitrativorans NL23</name>
    <dbReference type="NCBI Taxonomy" id="1029756"/>
    <lineage>
        <taxon>Bacteria</taxon>
        <taxon>Pseudomonadati</taxon>
        <taxon>Pseudomonadota</taxon>
        <taxon>Alphaproteobacteria</taxon>
        <taxon>Hyphomicrobiales</taxon>
        <taxon>Hyphomicrobiaceae</taxon>
        <taxon>Hyphomicrobium</taxon>
    </lineage>
</organism>
<reference evidence="2 3" key="1">
    <citation type="journal article" date="2014" name="Genome Announc.">
        <title>Complete Genome Sequence of Hyphomicrobium nitrativorans Strain NL23, a Denitrifying Bacterium Isolated from Biofilm of a Methanol-Fed Denitrification System Treating Seawater at the Montreal Biodome.</title>
        <authorList>
            <person name="Martineau C."/>
            <person name="Villeneuve C."/>
            <person name="Mauffrey F."/>
            <person name="Villemur R."/>
        </authorList>
    </citation>
    <scope>NUCLEOTIDE SEQUENCE [LARGE SCALE GENOMIC DNA]</scope>
    <source>
        <strain evidence="2">NL23</strain>
    </source>
</reference>
<keyword evidence="1" id="KW-0812">Transmembrane</keyword>
<dbReference type="AlphaFoldDB" id="V5SHY7"/>
<dbReference type="PATRIC" id="fig|1029756.8.peg.1955"/>
<dbReference type="Proteomes" id="UP000018542">
    <property type="component" value="Chromosome"/>
</dbReference>
<dbReference type="HOGENOM" id="CLU_1169421_0_0_5"/>
<keyword evidence="1" id="KW-1133">Transmembrane helix</keyword>